<gene>
    <name evidence="2" type="ORF">M408DRAFT_332241</name>
</gene>
<feature type="transmembrane region" description="Helical" evidence="1">
    <location>
        <begin position="255"/>
        <end position="278"/>
    </location>
</feature>
<protein>
    <submittedName>
        <fullName evidence="2">Uncharacterized protein</fullName>
    </submittedName>
</protein>
<dbReference type="EMBL" id="KN824334">
    <property type="protein sequence ID" value="KIM23624.1"/>
    <property type="molecule type" value="Genomic_DNA"/>
</dbReference>
<keyword evidence="3" id="KW-1185">Reference proteome</keyword>
<evidence type="ECO:0000313" key="2">
    <source>
        <dbReference type="EMBL" id="KIM23624.1"/>
    </source>
</evidence>
<dbReference type="HOGENOM" id="CLU_052677_0_0_1"/>
<proteinExistence type="predicted"/>
<feature type="transmembrane region" description="Helical" evidence="1">
    <location>
        <begin position="107"/>
        <end position="128"/>
    </location>
</feature>
<sequence>MSRPEECLAPNPDVSGVGIRIAFYINTLLIAAVPRTDAFSKLLEPLQTNNGLNGLALLVTAVAQSASADSGSLSLYHAIIVLHMLTFLGIATSSVGEYNATLARFRILAVTSWCSMVAFFYLTLRVWITADTFGSQPECNDWTVYVLWGASVPATAPWLRWLIVSLVCLAILKFIATTTRTVASLGLSATNNRSNRSFNSDSTGGPGFLDRLLPCSYRPSRSPGLIARVFASIYSVVMLELTIRRNASSDEENVWSFGQIIALLITLMTVNEIIHFIFGESLGLNLGQRFDSFLHRIRYGKEKSAEMDDDAA</sequence>
<reference evidence="2 3" key="1">
    <citation type="submission" date="2014-04" db="EMBL/GenBank/DDBJ databases">
        <authorList>
            <consortium name="DOE Joint Genome Institute"/>
            <person name="Kuo A."/>
            <person name="Zuccaro A."/>
            <person name="Kohler A."/>
            <person name="Nagy L.G."/>
            <person name="Floudas D."/>
            <person name="Copeland A."/>
            <person name="Barry K.W."/>
            <person name="Cichocki N."/>
            <person name="Veneault-Fourrey C."/>
            <person name="LaButti K."/>
            <person name="Lindquist E.A."/>
            <person name="Lipzen A."/>
            <person name="Lundell T."/>
            <person name="Morin E."/>
            <person name="Murat C."/>
            <person name="Sun H."/>
            <person name="Tunlid A."/>
            <person name="Henrissat B."/>
            <person name="Grigoriev I.V."/>
            <person name="Hibbett D.S."/>
            <person name="Martin F."/>
            <person name="Nordberg H.P."/>
            <person name="Cantor M.N."/>
            <person name="Hua S.X."/>
        </authorList>
    </citation>
    <scope>NUCLEOTIDE SEQUENCE [LARGE SCALE GENOMIC DNA]</scope>
    <source>
        <strain evidence="2 3">MAFF 305830</strain>
    </source>
</reference>
<evidence type="ECO:0000256" key="1">
    <source>
        <dbReference type="SAM" id="Phobius"/>
    </source>
</evidence>
<keyword evidence="1" id="KW-0472">Membrane</keyword>
<feature type="transmembrane region" description="Helical" evidence="1">
    <location>
        <begin position="75"/>
        <end position="95"/>
    </location>
</feature>
<dbReference type="OrthoDB" id="5427664at2759"/>
<keyword evidence="1" id="KW-1133">Transmembrane helix</keyword>
<keyword evidence="1" id="KW-0812">Transmembrane</keyword>
<reference evidence="3" key="2">
    <citation type="submission" date="2015-01" db="EMBL/GenBank/DDBJ databases">
        <title>Evolutionary Origins and Diversification of the Mycorrhizal Mutualists.</title>
        <authorList>
            <consortium name="DOE Joint Genome Institute"/>
            <consortium name="Mycorrhizal Genomics Consortium"/>
            <person name="Kohler A."/>
            <person name="Kuo A."/>
            <person name="Nagy L.G."/>
            <person name="Floudas D."/>
            <person name="Copeland A."/>
            <person name="Barry K.W."/>
            <person name="Cichocki N."/>
            <person name="Veneault-Fourrey C."/>
            <person name="LaButti K."/>
            <person name="Lindquist E.A."/>
            <person name="Lipzen A."/>
            <person name="Lundell T."/>
            <person name="Morin E."/>
            <person name="Murat C."/>
            <person name="Riley R."/>
            <person name="Ohm R."/>
            <person name="Sun H."/>
            <person name="Tunlid A."/>
            <person name="Henrissat B."/>
            <person name="Grigoriev I.V."/>
            <person name="Hibbett D.S."/>
            <person name="Martin F."/>
        </authorList>
    </citation>
    <scope>NUCLEOTIDE SEQUENCE [LARGE SCALE GENOMIC DNA]</scope>
    <source>
        <strain evidence="3">MAFF 305830</strain>
    </source>
</reference>
<name>A0A0C3AUE2_SERVB</name>
<accession>A0A0C3AUE2</accession>
<organism evidence="2 3">
    <name type="scientific">Serendipita vermifera MAFF 305830</name>
    <dbReference type="NCBI Taxonomy" id="933852"/>
    <lineage>
        <taxon>Eukaryota</taxon>
        <taxon>Fungi</taxon>
        <taxon>Dikarya</taxon>
        <taxon>Basidiomycota</taxon>
        <taxon>Agaricomycotina</taxon>
        <taxon>Agaricomycetes</taxon>
        <taxon>Sebacinales</taxon>
        <taxon>Serendipitaceae</taxon>
        <taxon>Serendipita</taxon>
    </lineage>
</organism>
<dbReference type="AlphaFoldDB" id="A0A0C3AUE2"/>
<evidence type="ECO:0000313" key="3">
    <source>
        <dbReference type="Proteomes" id="UP000054097"/>
    </source>
</evidence>
<dbReference type="Proteomes" id="UP000054097">
    <property type="component" value="Unassembled WGS sequence"/>
</dbReference>
<feature type="transmembrane region" description="Helical" evidence="1">
    <location>
        <begin position="158"/>
        <end position="176"/>
    </location>
</feature>
<feature type="non-terminal residue" evidence="2">
    <location>
        <position position="312"/>
    </location>
</feature>